<dbReference type="GO" id="GO:0004563">
    <property type="term" value="F:beta-N-acetylhexosaminidase activity"/>
    <property type="evidence" value="ECO:0007669"/>
    <property type="project" value="UniProtKB-EC"/>
</dbReference>
<evidence type="ECO:0000256" key="2">
    <source>
        <dbReference type="ARBA" id="ARBA00006285"/>
    </source>
</evidence>
<evidence type="ECO:0000259" key="8">
    <source>
        <dbReference type="Pfam" id="PF02838"/>
    </source>
</evidence>
<dbReference type="GO" id="GO:0030203">
    <property type="term" value="P:glycosaminoglycan metabolic process"/>
    <property type="evidence" value="ECO:0007669"/>
    <property type="project" value="TreeGrafter"/>
</dbReference>
<comment type="similarity">
    <text evidence="2">Belongs to the glycosyl hydrolase 20 family.</text>
</comment>
<evidence type="ECO:0000259" key="7">
    <source>
        <dbReference type="Pfam" id="PF00728"/>
    </source>
</evidence>
<keyword evidence="10" id="KW-1185">Reference proteome</keyword>
<feature type="domain" description="Glycoside hydrolase family 20 catalytic" evidence="7">
    <location>
        <begin position="130"/>
        <end position="445"/>
    </location>
</feature>
<dbReference type="Pfam" id="PF00728">
    <property type="entry name" value="Glyco_hydro_20"/>
    <property type="match status" value="1"/>
</dbReference>
<reference evidence="9" key="1">
    <citation type="submission" date="2020-12" db="EMBL/GenBank/DDBJ databases">
        <title>Sanguibacter suaedae sp. nov., isolated from Suaeda aralocaspica.</title>
        <authorList>
            <person name="Ma Q."/>
        </authorList>
    </citation>
    <scope>NUCLEOTIDE SEQUENCE</scope>
    <source>
        <strain evidence="9">YZGR15</strain>
    </source>
</reference>
<dbReference type="Proteomes" id="UP000602087">
    <property type="component" value="Unassembled WGS sequence"/>
</dbReference>
<keyword evidence="4" id="KW-0378">Hydrolase</keyword>
<name>A0A934I242_9MICO</name>
<dbReference type="PRINTS" id="PR00738">
    <property type="entry name" value="GLHYDRLASE20"/>
</dbReference>
<organism evidence="9 10">
    <name type="scientific">Sanguibacter suaedae</name>
    <dbReference type="NCBI Taxonomy" id="2795737"/>
    <lineage>
        <taxon>Bacteria</taxon>
        <taxon>Bacillati</taxon>
        <taxon>Actinomycetota</taxon>
        <taxon>Actinomycetes</taxon>
        <taxon>Micrococcales</taxon>
        <taxon>Sanguibacteraceae</taxon>
        <taxon>Sanguibacter</taxon>
    </lineage>
</organism>
<dbReference type="InterPro" id="IPR029018">
    <property type="entry name" value="Hex-like_dom2"/>
</dbReference>
<dbReference type="PANTHER" id="PTHR22600:SF57">
    <property type="entry name" value="BETA-N-ACETYLHEXOSAMINIDASE"/>
    <property type="match status" value="1"/>
</dbReference>
<dbReference type="GO" id="GO:0005975">
    <property type="term" value="P:carbohydrate metabolic process"/>
    <property type="evidence" value="ECO:0007669"/>
    <property type="project" value="InterPro"/>
</dbReference>
<dbReference type="Pfam" id="PF02838">
    <property type="entry name" value="Glyco_hydro_20b"/>
    <property type="match status" value="1"/>
</dbReference>
<evidence type="ECO:0000313" key="10">
    <source>
        <dbReference type="Proteomes" id="UP000602087"/>
    </source>
</evidence>
<dbReference type="PANTHER" id="PTHR22600">
    <property type="entry name" value="BETA-HEXOSAMINIDASE"/>
    <property type="match status" value="1"/>
</dbReference>
<dbReference type="InterPro" id="IPR015882">
    <property type="entry name" value="HEX_bac_N"/>
</dbReference>
<keyword evidence="5" id="KW-0326">Glycosidase</keyword>
<evidence type="ECO:0000313" key="9">
    <source>
        <dbReference type="EMBL" id="MBI9113793.1"/>
    </source>
</evidence>
<feature type="domain" description="Beta-hexosaminidase bacterial type N-terminal" evidence="8">
    <location>
        <begin position="4"/>
        <end position="126"/>
    </location>
</feature>
<evidence type="ECO:0000256" key="4">
    <source>
        <dbReference type="ARBA" id="ARBA00022801"/>
    </source>
</evidence>
<dbReference type="InterPro" id="IPR025705">
    <property type="entry name" value="Beta_hexosaminidase_sua/sub"/>
</dbReference>
<dbReference type="SUPFAM" id="SSF51445">
    <property type="entry name" value="(Trans)glycosidases"/>
    <property type="match status" value="1"/>
</dbReference>
<dbReference type="CDD" id="cd06568">
    <property type="entry name" value="GH20_SpHex_like"/>
    <property type="match status" value="1"/>
</dbReference>
<sequence length="483" mass="52283">MTVPLVPAPQHVTVDEDAPRAPLRAEHVDGLVRALAPWAPRAARLATGLHAAVARTTPGESAGAGPAGFGVRADLDASLPAEGYTLLLSADRWELRAADEAGAFWAVRTVEQAVRDGSVPTMEVTDSPTYAVRGVMLDVARHFLDVVAVKRVVDLASAYRLNQLHLHLTDDQGWRIEIEGRPLLTERGAANDVDGGTGGFFSLDDYAHLQKYAAERHVVVVPEVDLPGHTHAAQVAYPEVSPDGVEREPYAGIEVGFSTVAVDADATWALVEDVVASLARHTVGDTIHLGGDEALVLERDDYVRFVERLGRVAASHGKRLTLWQEATGADLPDGTLLQYWTWQIDTDHLARAAREDGALFVASPANHAYLDQKYDEDFPLGLTWAGTVSLEDAYAWDPVAELPGVPAASVVGVEACLWTETIRTLDDVTTMLLPRLPAVAEVAWGSPQDFDRFRATLPAHGAWWDDAGLAFHRVDGVEWDEGH</sequence>
<proteinExistence type="inferred from homology"/>
<dbReference type="Gene3D" id="3.20.20.80">
    <property type="entry name" value="Glycosidases"/>
    <property type="match status" value="1"/>
</dbReference>
<dbReference type="EC" id="3.2.1.52" evidence="3"/>
<dbReference type="InterPro" id="IPR017853">
    <property type="entry name" value="GH"/>
</dbReference>
<dbReference type="AlphaFoldDB" id="A0A934I242"/>
<comment type="catalytic activity">
    <reaction evidence="1">
        <text>Hydrolysis of terminal non-reducing N-acetyl-D-hexosamine residues in N-acetyl-beta-D-hexosaminides.</text>
        <dbReference type="EC" id="3.2.1.52"/>
    </reaction>
</comment>
<dbReference type="InterPro" id="IPR015883">
    <property type="entry name" value="Glyco_hydro_20_cat"/>
</dbReference>
<evidence type="ECO:0000256" key="3">
    <source>
        <dbReference type="ARBA" id="ARBA00012663"/>
    </source>
</evidence>
<feature type="active site" description="Proton donor" evidence="6">
    <location>
        <position position="293"/>
    </location>
</feature>
<evidence type="ECO:0000256" key="5">
    <source>
        <dbReference type="ARBA" id="ARBA00023295"/>
    </source>
</evidence>
<dbReference type="RefSeq" id="WP_198732339.1">
    <property type="nucleotide sequence ID" value="NZ_JAEINH010000001.1"/>
</dbReference>
<accession>A0A934I242</accession>
<protein>
    <recommendedName>
        <fullName evidence="3">beta-N-acetylhexosaminidase</fullName>
        <ecNumber evidence="3">3.2.1.52</ecNumber>
    </recommendedName>
</protein>
<evidence type="ECO:0000256" key="6">
    <source>
        <dbReference type="PIRSR" id="PIRSR625705-1"/>
    </source>
</evidence>
<dbReference type="EMBL" id="JAEINH010000001">
    <property type="protein sequence ID" value="MBI9113793.1"/>
    <property type="molecule type" value="Genomic_DNA"/>
</dbReference>
<dbReference type="GO" id="GO:0016020">
    <property type="term" value="C:membrane"/>
    <property type="evidence" value="ECO:0007669"/>
    <property type="project" value="TreeGrafter"/>
</dbReference>
<gene>
    <name evidence="9" type="ORF">JAV76_02040</name>
</gene>
<evidence type="ECO:0000256" key="1">
    <source>
        <dbReference type="ARBA" id="ARBA00001231"/>
    </source>
</evidence>
<dbReference type="SUPFAM" id="SSF55545">
    <property type="entry name" value="beta-N-acetylhexosaminidase-like domain"/>
    <property type="match status" value="1"/>
</dbReference>
<comment type="caution">
    <text evidence="9">The sequence shown here is derived from an EMBL/GenBank/DDBJ whole genome shotgun (WGS) entry which is preliminary data.</text>
</comment>
<dbReference type="Gene3D" id="3.30.379.10">
    <property type="entry name" value="Chitobiase/beta-hexosaminidase domain 2-like"/>
    <property type="match status" value="1"/>
</dbReference>